<dbReference type="AlphaFoldDB" id="A0A939T553"/>
<feature type="transmembrane region" description="Helical" evidence="6">
    <location>
        <begin position="132"/>
        <end position="151"/>
    </location>
</feature>
<dbReference type="RefSeq" id="WP_208258114.1">
    <property type="nucleotide sequence ID" value="NZ_JAGEOJ010000010.1"/>
</dbReference>
<comment type="similarity">
    <text evidence="2">Belongs to the GtrA family.</text>
</comment>
<feature type="transmembrane region" description="Helical" evidence="6">
    <location>
        <begin position="24"/>
        <end position="46"/>
    </location>
</feature>
<evidence type="ECO:0000256" key="4">
    <source>
        <dbReference type="ARBA" id="ARBA00022989"/>
    </source>
</evidence>
<reference evidence="8" key="1">
    <citation type="submission" date="2021-03" db="EMBL/GenBank/DDBJ databases">
        <authorList>
            <person name="Kanchanasin P."/>
            <person name="Saeng-In P."/>
            <person name="Phongsopitanun W."/>
            <person name="Yuki M."/>
            <person name="Kudo T."/>
            <person name="Ohkuma M."/>
            <person name="Tanasupawat S."/>
        </authorList>
    </citation>
    <scope>NUCLEOTIDE SEQUENCE</scope>
    <source>
        <strain evidence="8">GKU 128</strain>
    </source>
</reference>
<dbReference type="PANTHER" id="PTHR38459:SF1">
    <property type="entry name" value="PROPHAGE BACTOPRENOL-LINKED GLUCOSE TRANSLOCASE HOMOLOG"/>
    <property type="match status" value="1"/>
</dbReference>
<evidence type="ECO:0000256" key="1">
    <source>
        <dbReference type="ARBA" id="ARBA00004141"/>
    </source>
</evidence>
<keyword evidence="5 6" id="KW-0472">Membrane</keyword>
<evidence type="ECO:0000259" key="7">
    <source>
        <dbReference type="Pfam" id="PF04138"/>
    </source>
</evidence>
<dbReference type="GO" id="GO:0000271">
    <property type="term" value="P:polysaccharide biosynthetic process"/>
    <property type="evidence" value="ECO:0007669"/>
    <property type="project" value="InterPro"/>
</dbReference>
<accession>A0A939T553</accession>
<feature type="transmembrane region" description="Helical" evidence="6">
    <location>
        <begin position="58"/>
        <end position="78"/>
    </location>
</feature>
<evidence type="ECO:0000256" key="2">
    <source>
        <dbReference type="ARBA" id="ARBA00009399"/>
    </source>
</evidence>
<proteinExistence type="inferred from homology"/>
<comment type="subcellular location">
    <subcellularLocation>
        <location evidence="1">Membrane</location>
        <topology evidence="1">Multi-pass membrane protein</topology>
    </subcellularLocation>
</comment>
<dbReference type="Pfam" id="PF04138">
    <property type="entry name" value="GtrA_DPMS_TM"/>
    <property type="match status" value="1"/>
</dbReference>
<dbReference type="EMBL" id="JAGEOJ010000010">
    <property type="protein sequence ID" value="MBO2450218.1"/>
    <property type="molecule type" value="Genomic_DNA"/>
</dbReference>
<keyword evidence="4 6" id="KW-1133">Transmembrane helix</keyword>
<dbReference type="PANTHER" id="PTHR38459">
    <property type="entry name" value="PROPHAGE BACTOPRENOL-LINKED GLUCOSE TRANSLOCASE HOMOLOG"/>
    <property type="match status" value="1"/>
</dbReference>
<dbReference type="InterPro" id="IPR007267">
    <property type="entry name" value="GtrA_DPMS_TM"/>
</dbReference>
<gene>
    <name evidence="8" type="ORF">J4573_24170</name>
</gene>
<organism evidence="8 9">
    <name type="scientific">Actinomadura barringtoniae</name>
    <dbReference type="NCBI Taxonomy" id="1427535"/>
    <lineage>
        <taxon>Bacteria</taxon>
        <taxon>Bacillati</taxon>
        <taxon>Actinomycetota</taxon>
        <taxon>Actinomycetes</taxon>
        <taxon>Streptosporangiales</taxon>
        <taxon>Thermomonosporaceae</taxon>
        <taxon>Actinomadura</taxon>
    </lineage>
</organism>
<keyword evidence="9" id="KW-1185">Reference proteome</keyword>
<evidence type="ECO:0000256" key="3">
    <source>
        <dbReference type="ARBA" id="ARBA00022692"/>
    </source>
</evidence>
<name>A0A939T553_9ACTN</name>
<dbReference type="InterPro" id="IPR051401">
    <property type="entry name" value="GtrA_CellWall_Glycosyl"/>
</dbReference>
<sequence>MTITSAALERVPERVRPMLIRNRVLVKFGLSGGICFVVTAAINFALKLTVLENKPVTALLIATAFATVLSYILQRGWAFRAAGERWAGEFAVFVLVNVLSMGVNAVPLYFARYFFNLEYPEVGRGVQEVSDFVSGMIIGTLLAMLFRWWGYRRFVFLTYSRAD</sequence>
<evidence type="ECO:0000256" key="5">
    <source>
        <dbReference type="ARBA" id="ARBA00023136"/>
    </source>
</evidence>
<feature type="transmembrane region" description="Helical" evidence="6">
    <location>
        <begin position="90"/>
        <end position="112"/>
    </location>
</feature>
<keyword evidence="3 6" id="KW-0812">Transmembrane</keyword>
<evidence type="ECO:0000313" key="9">
    <source>
        <dbReference type="Proteomes" id="UP000669179"/>
    </source>
</evidence>
<evidence type="ECO:0000256" key="6">
    <source>
        <dbReference type="SAM" id="Phobius"/>
    </source>
</evidence>
<comment type="caution">
    <text evidence="8">The sequence shown here is derived from an EMBL/GenBank/DDBJ whole genome shotgun (WGS) entry which is preliminary data.</text>
</comment>
<dbReference type="Proteomes" id="UP000669179">
    <property type="component" value="Unassembled WGS sequence"/>
</dbReference>
<evidence type="ECO:0000313" key="8">
    <source>
        <dbReference type="EMBL" id="MBO2450218.1"/>
    </source>
</evidence>
<protein>
    <submittedName>
        <fullName evidence="8">GtrA family protein</fullName>
    </submittedName>
</protein>
<dbReference type="GO" id="GO:0005886">
    <property type="term" value="C:plasma membrane"/>
    <property type="evidence" value="ECO:0007669"/>
    <property type="project" value="TreeGrafter"/>
</dbReference>
<feature type="domain" description="GtrA/DPMS transmembrane" evidence="7">
    <location>
        <begin position="27"/>
        <end position="156"/>
    </location>
</feature>